<sequence length="68" mass="7800">MDGIELLAQLSATQLFASIYRSWVYIWIVGTAPQHAFAKRFCLILCEYSNYDPGIAFHLRNANIDKSF</sequence>
<proteinExistence type="predicted"/>
<name>A0A061QX82_9CHLO</name>
<accession>A0A061QX82</accession>
<organism evidence="1">
    <name type="scientific">Tetraselmis sp. GSL018</name>
    <dbReference type="NCBI Taxonomy" id="582737"/>
    <lineage>
        <taxon>Eukaryota</taxon>
        <taxon>Viridiplantae</taxon>
        <taxon>Chlorophyta</taxon>
        <taxon>core chlorophytes</taxon>
        <taxon>Chlorodendrophyceae</taxon>
        <taxon>Chlorodendrales</taxon>
        <taxon>Chlorodendraceae</taxon>
        <taxon>Tetraselmis</taxon>
    </lineage>
</organism>
<protein>
    <submittedName>
        <fullName evidence="1">Uncharacterized protein</fullName>
    </submittedName>
</protein>
<evidence type="ECO:0000313" key="1">
    <source>
        <dbReference type="EMBL" id="JAC64318.1"/>
    </source>
</evidence>
<dbReference type="AlphaFoldDB" id="A0A061QX82"/>
<dbReference type="EMBL" id="GBEZ01022525">
    <property type="protein sequence ID" value="JAC64318.1"/>
    <property type="molecule type" value="Transcribed_RNA"/>
</dbReference>
<reference evidence="1" key="1">
    <citation type="submission" date="2014-05" db="EMBL/GenBank/DDBJ databases">
        <title>The transcriptome of the halophilic microalga Tetraselmis sp. GSL018 isolated from the Great Salt Lake, Utah.</title>
        <authorList>
            <person name="Jinkerson R.E."/>
            <person name="D'Adamo S."/>
            <person name="Posewitz M.C."/>
        </authorList>
    </citation>
    <scope>NUCLEOTIDE SEQUENCE</scope>
    <source>
        <strain evidence="1">GSL018</strain>
    </source>
</reference>
<gene>
    <name evidence="1" type="ORF">TSPGSL018_18576</name>
</gene>